<sequence>MSAHNEQPAAAQEAGLDAYDQALDQLWKLAGGNDSPVYKLFLGFRDSFAASVAAAQEAAAWFTDDHLTDRSATTFDPVVAERWRNKGWPVTKLYAAPVAAAPAMESIGKRKLMQLQDDGFIVNGVAIYNPETGRRGLVDYLGYVGWVGCTPAAPVGELDTGNLINDPLYLALDALYQRGWTDLHRKWKNDPRGTLEWDSVLDLFRAGKALASTPAAPGIDLEQFRMAVACWRASLPPDSEGRAKADHLFALINGEADASPKGGSDARDAARWRAIAPHLRVDWDESDEAQFCMWLHIKDDGVTVSRSPSHMHSTVDDAADLLVSAMQATSAEVGSWSCPRCGSKSGEQCSSCGCFSNEQDASHGAGVSE</sequence>
<keyword evidence="2" id="KW-1185">Reference proteome</keyword>
<dbReference type="Proteomes" id="UP000050836">
    <property type="component" value="Unassembled WGS sequence"/>
</dbReference>
<accession>A0A0R0AQ38</accession>
<proteinExistence type="predicted"/>
<dbReference type="EMBL" id="LLXS01000014">
    <property type="protein sequence ID" value="KRG43191.1"/>
    <property type="molecule type" value="Genomic_DNA"/>
</dbReference>
<gene>
    <name evidence="1" type="ORF">ARC78_07440</name>
</gene>
<protein>
    <submittedName>
        <fullName evidence="1">Uncharacterized protein</fullName>
    </submittedName>
</protein>
<dbReference type="RefSeq" id="WP_054660811.1">
    <property type="nucleotide sequence ID" value="NZ_BAZI01000534.1"/>
</dbReference>
<comment type="caution">
    <text evidence="1">The sequence shown here is derived from an EMBL/GenBank/DDBJ whole genome shotgun (WGS) entry which is preliminary data.</text>
</comment>
<evidence type="ECO:0000313" key="2">
    <source>
        <dbReference type="Proteomes" id="UP000050836"/>
    </source>
</evidence>
<name>A0A0R0AQ38_9GAMM</name>
<reference evidence="1 2" key="1">
    <citation type="submission" date="2015-10" db="EMBL/GenBank/DDBJ databases">
        <title>Genome sequencing and analysis of members of genus Stenotrophomonas.</title>
        <authorList>
            <person name="Patil P.P."/>
            <person name="Midha S."/>
            <person name="Patil P.B."/>
        </authorList>
    </citation>
    <scope>NUCLEOTIDE SEQUENCE [LARGE SCALE GENOMIC DNA]</scope>
    <source>
        <strain evidence="1 2">JCM 9942</strain>
    </source>
</reference>
<dbReference type="AlphaFoldDB" id="A0A0R0AQ38"/>
<organism evidence="1 2">
    <name type="scientific">Stenotrophomonas pictorum JCM 9942</name>
    <dbReference type="NCBI Taxonomy" id="1236960"/>
    <lineage>
        <taxon>Bacteria</taxon>
        <taxon>Pseudomonadati</taxon>
        <taxon>Pseudomonadota</taxon>
        <taxon>Gammaproteobacteria</taxon>
        <taxon>Lysobacterales</taxon>
        <taxon>Lysobacteraceae</taxon>
        <taxon>Stenotrophomonas</taxon>
    </lineage>
</organism>
<evidence type="ECO:0000313" key="1">
    <source>
        <dbReference type="EMBL" id="KRG43191.1"/>
    </source>
</evidence>